<organism evidence="5">
    <name type="scientific">Oppiella nova</name>
    <dbReference type="NCBI Taxonomy" id="334625"/>
    <lineage>
        <taxon>Eukaryota</taxon>
        <taxon>Metazoa</taxon>
        <taxon>Ecdysozoa</taxon>
        <taxon>Arthropoda</taxon>
        <taxon>Chelicerata</taxon>
        <taxon>Arachnida</taxon>
        <taxon>Acari</taxon>
        <taxon>Acariformes</taxon>
        <taxon>Sarcoptiformes</taxon>
        <taxon>Oribatida</taxon>
        <taxon>Brachypylina</taxon>
        <taxon>Oppioidea</taxon>
        <taxon>Oppiidae</taxon>
        <taxon>Oppiella</taxon>
    </lineage>
</organism>
<keyword evidence="3 4" id="KW-0472">Membrane</keyword>
<evidence type="ECO:0000256" key="2">
    <source>
        <dbReference type="ARBA" id="ARBA00022989"/>
    </source>
</evidence>
<accession>A0A7R9MAK7</accession>
<dbReference type="PANTHER" id="PTHR23121">
    <property type="entry name" value="SODIUM-DEPENDENT GLUCOSE TRANSPORTER 1"/>
    <property type="match status" value="1"/>
</dbReference>
<evidence type="ECO:0000256" key="3">
    <source>
        <dbReference type="ARBA" id="ARBA00023136"/>
    </source>
</evidence>
<feature type="transmembrane region" description="Helical" evidence="4">
    <location>
        <begin position="32"/>
        <end position="58"/>
    </location>
</feature>
<feature type="transmembrane region" description="Helical" evidence="4">
    <location>
        <begin position="83"/>
        <end position="102"/>
    </location>
</feature>
<sequence>MSRILVVNTMASLGYLIGSLVGFLYKYINRQMTLIVMTTILGIFTALMPFCTNVYLLYIRCGGWDSSNAVWVFEMWKDKSPPVLQLSQMMFGLGAILAPILARPFVRGDISNTTTATVPPFGTTVPSVDENINYSFDRRPELEIPYMISGGFTLIITKFIQFNKT</sequence>
<keyword evidence="6" id="KW-1185">Reference proteome</keyword>
<protein>
    <submittedName>
        <fullName evidence="5">Uncharacterized protein</fullName>
    </submittedName>
</protein>
<dbReference type="SUPFAM" id="SSF103473">
    <property type="entry name" value="MFS general substrate transporter"/>
    <property type="match status" value="1"/>
</dbReference>
<dbReference type="Gene3D" id="1.20.1250.20">
    <property type="entry name" value="MFS general substrate transporter like domains"/>
    <property type="match status" value="1"/>
</dbReference>
<keyword evidence="1 4" id="KW-0812">Transmembrane</keyword>
<dbReference type="EMBL" id="OC924223">
    <property type="protein sequence ID" value="CAD7655382.1"/>
    <property type="molecule type" value="Genomic_DNA"/>
</dbReference>
<evidence type="ECO:0000313" key="5">
    <source>
        <dbReference type="EMBL" id="CAD7655382.1"/>
    </source>
</evidence>
<dbReference type="EMBL" id="CAJPVJ010009398">
    <property type="protein sequence ID" value="CAG2172569.1"/>
    <property type="molecule type" value="Genomic_DNA"/>
</dbReference>
<keyword evidence="2 4" id="KW-1133">Transmembrane helix</keyword>
<feature type="transmembrane region" description="Helical" evidence="4">
    <location>
        <begin position="6"/>
        <end position="25"/>
    </location>
</feature>
<dbReference type="PANTHER" id="PTHR23121:SF9">
    <property type="entry name" value="SODIUM-DEPENDENT GLUCOSE TRANSPORTER 1"/>
    <property type="match status" value="1"/>
</dbReference>
<dbReference type="InterPro" id="IPR036259">
    <property type="entry name" value="MFS_trans_sf"/>
</dbReference>
<dbReference type="AlphaFoldDB" id="A0A7R9MAK7"/>
<gene>
    <name evidence="5" type="ORF">ONB1V03_LOCUS12025</name>
</gene>
<reference evidence="5" key="1">
    <citation type="submission" date="2020-11" db="EMBL/GenBank/DDBJ databases">
        <authorList>
            <person name="Tran Van P."/>
        </authorList>
    </citation>
    <scope>NUCLEOTIDE SEQUENCE</scope>
</reference>
<name>A0A7R9MAK7_9ACAR</name>
<dbReference type="OrthoDB" id="6491998at2759"/>
<evidence type="ECO:0000256" key="4">
    <source>
        <dbReference type="SAM" id="Phobius"/>
    </source>
</evidence>
<dbReference type="Proteomes" id="UP000728032">
    <property type="component" value="Unassembled WGS sequence"/>
</dbReference>
<evidence type="ECO:0000256" key="1">
    <source>
        <dbReference type="ARBA" id="ARBA00022692"/>
    </source>
</evidence>
<evidence type="ECO:0000313" key="6">
    <source>
        <dbReference type="Proteomes" id="UP000728032"/>
    </source>
</evidence>
<proteinExistence type="predicted"/>